<keyword evidence="1" id="KW-0472">Membrane</keyword>
<proteinExistence type="predicted"/>
<keyword evidence="1" id="KW-0812">Transmembrane</keyword>
<keyword evidence="3" id="KW-1185">Reference proteome</keyword>
<organism evidence="2 3">
    <name type="scientific">Chloroflexus aggregans (strain MD-66 / DSM 9485)</name>
    <dbReference type="NCBI Taxonomy" id="326427"/>
    <lineage>
        <taxon>Bacteria</taxon>
        <taxon>Bacillati</taxon>
        <taxon>Chloroflexota</taxon>
        <taxon>Chloroflexia</taxon>
        <taxon>Chloroflexales</taxon>
        <taxon>Chloroflexineae</taxon>
        <taxon>Chloroflexaceae</taxon>
        <taxon>Chloroflexus</taxon>
    </lineage>
</organism>
<gene>
    <name evidence="2" type="ordered locus">Cagg_1990</name>
</gene>
<keyword evidence="1" id="KW-1133">Transmembrane helix</keyword>
<dbReference type="Proteomes" id="UP000002508">
    <property type="component" value="Chromosome"/>
</dbReference>
<dbReference type="AlphaFoldDB" id="B8GBR1"/>
<protein>
    <submittedName>
        <fullName evidence="2">Uncharacterized protein</fullName>
    </submittedName>
</protein>
<evidence type="ECO:0000256" key="1">
    <source>
        <dbReference type="SAM" id="Phobius"/>
    </source>
</evidence>
<evidence type="ECO:0000313" key="2">
    <source>
        <dbReference type="EMBL" id="ACL24878.1"/>
    </source>
</evidence>
<evidence type="ECO:0000313" key="3">
    <source>
        <dbReference type="Proteomes" id="UP000002508"/>
    </source>
</evidence>
<dbReference type="KEGG" id="cag:Cagg_1990"/>
<feature type="transmembrane region" description="Helical" evidence="1">
    <location>
        <begin position="25"/>
        <end position="43"/>
    </location>
</feature>
<dbReference type="InterPro" id="IPR011990">
    <property type="entry name" value="TPR-like_helical_dom_sf"/>
</dbReference>
<accession>B8GBR1</accession>
<dbReference type="HOGENOM" id="CLU_563485_0_0_0"/>
<dbReference type="EMBL" id="CP001337">
    <property type="protein sequence ID" value="ACL24878.1"/>
    <property type="molecule type" value="Genomic_DNA"/>
</dbReference>
<name>B8GBR1_CHLAD</name>
<dbReference type="SUPFAM" id="SSF48452">
    <property type="entry name" value="TPR-like"/>
    <property type="match status" value="1"/>
</dbReference>
<reference evidence="2" key="1">
    <citation type="submission" date="2008-12" db="EMBL/GenBank/DDBJ databases">
        <title>Complete sequence of Chloroflexus aggregans DSM 9485.</title>
        <authorList>
            <consortium name="US DOE Joint Genome Institute"/>
            <person name="Lucas S."/>
            <person name="Copeland A."/>
            <person name="Lapidus A."/>
            <person name="Glavina del Rio T."/>
            <person name="Dalin E."/>
            <person name="Tice H."/>
            <person name="Pitluck S."/>
            <person name="Foster B."/>
            <person name="Larimer F."/>
            <person name="Land M."/>
            <person name="Hauser L."/>
            <person name="Kyrpides N."/>
            <person name="Mikhailova N."/>
            <person name="Bryant D."/>
            <person name="Richardson P."/>
        </authorList>
    </citation>
    <scope>NUCLEOTIDE SEQUENCE</scope>
    <source>
        <strain evidence="2">DSM 9485</strain>
    </source>
</reference>
<sequence length="484" mass="54909">MLGKRKINPSFANILRAVITDIRKLILISILLSATLLAIVILYKQIRNYYNYYYAMRLMEQAIAIEHRSYDYTSWYPLSNLLAKQKLGEVLIILNQIDFSHPEFLRAKAFAEALGGNIESSISTLSAATAISPDSLLLWNELGVAYYTLDTSSAKSAIQILAPTLTNDSTVRWLLPEKIPSLSHWWYPSLLGNYPAYLNKEVTFHLEVPLSHQWLTFKTVTLSDSIIVNVYVNNELIASKPVQETMVWINHVVDLSQWSGQSIQVTVELSVERNDNNVALSELKLTNGHPCTILNCHAIALAAWKKARLSPKDFTTVLATLEHEQNYEVASSVKALIEYQMEQHIDQDTQSDWYIIKSFTSEYGIQICPWCGLDTSNAYFRTSNGMLELGNHTAIVLGGLNINISESRHLVIKLRSKHSAGTGLVTAEVYVDNKPFERHFLDTSSDWQYWHIPVDGARLHMMLIAVRFDQNSELEIDWIALSEK</sequence>